<feature type="domain" description="NACHT" evidence="4">
    <location>
        <begin position="91"/>
        <end position="236"/>
    </location>
</feature>
<feature type="repeat" description="WD" evidence="3">
    <location>
        <begin position="616"/>
        <end position="652"/>
    </location>
</feature>
<dbReference type="Pfam" id="PF00400">
    <property type="entry name" value="WD40"/>
    <property type="match status" value="2"/>
</dbReference>
<dbReference type="InterPro" id="IPR027417">
    <property type="entry name" value="P-loop_NTPase"/>
</dbReference>
<evidence type="ECO:0000256" key="1">
    <source>
        <dbReference type="ARBA" id="ARBA00022574"/>
    </source>
</evidence>
<dbReference type="PROSITE" id="PS50082">
    <property type="entry name" value="WD_REPEATS_2"/>
    <property type="match status" value="2"/>
</dbReference>
<evidence type="ECO:0000313" key="5">
    <source>
        <dbReference type="EMBL" id="KAK3390127.1"/>
    </source>
</evidence>
<accession>A0AAE0U446</accession>
<evidence type="ECO:0000256" key="3">
    <source>
        <dbReference type="PROSITE-ProRule" id="PRU00221"/>
    </source>
</evidence>
<comment type="caution">
    <text evidence="5">The sequence shown here is derived from an EMBL/GenBank/DDBJ whole genome shotgun (WGS) entry which is preliminary data.</text>
</comment>
<organism evidence="5 6">
    <name type="scientific">Podospora didyma</name>
    <dbReference type="NCBI Taxonomy" id="330526"/>
    <lineage>
        <taxon>Eukaryota</taxon>
        <taxon>Fungi</taxon>
        <taxon>Dikarya</taxon>
        <taxon>Ascomycota</taxon>
        <taxon>Pezizomycotina</taxon>
        <taxon>Sordariomycetes</taxon>
        <taxon>Sordariomycetidae</taxon>
        <taxon>Sordariales</taxon>
        <taxon>Podosporaceae</taxon>
        <taxon>Podospora</taxon>
    </lineage>
</organism>
<dbReference type="Proteomes" id="UP001285441">
    <property type="component" value="Unassembled WGS sequence"/>
</dbReference>
<keyword evidence="6" id="KW-1185">Reference proteome</keyword>
<dbReference type="PROSITE" id="PS50837">
    <property type="entry name" value="NACHT"/>
    <property type="match status" value="1"/>
</dbReference>
<dbReference type="InterPro" id="IPR020472">
    <property type="entry name" value="WD40_PAC1"/>
</dbReference>
<dbReference type="PANTHER" id="PTHR10039">
    <property type="entry name" value="AMELOGENIN"/>
    <property type="match status" value="1"/>
</dbReference>
<dbReference type="SMART" id="SM00320">
    <property type="entry name" value="WD40"/>
    <property type="match status" value="2"/>
</dbReference>
<sequence length="846" mass="93403">MLGYAFRSSERSVSITVLTVGSTRIRPSNILTEVRSTSQTVREAVLSKLPVAEDAAFDSHAEEHNARCHPSTRTELLCQIQDWANNPQAESIFWLNGKAGTGKSTISRTVAKSFADDGLLGGSFFFKRGEGDRGKAARVFPTIASQLVCKIPSLASSVRKAIDDDPAVPRKALIDQFERLILQPLSCIHHATAIVIIIDALDECDGDAYVKTIISLLARANTLSSVRLRVFITSRPELPIRLGFKNKDVQGKYQDLVLDRIPESIVERDISALARETYHSKSRQMAVPFFIFAATICRFIEDAAWSDPADQLEKVLQYQTQTHDSELDKLDATYLPILNQLTIGRANPQRSRLSAEFRDVVGPIVLLAQPLSVSSLAGLLNFSPNAIYGKLNSLHSVLSIPSRIDSPVRLFHLSFYDFLVDPTKRAKEFWIDKIQYHKMLADRCIRLSHQHLRRDICGLQVPGKLRSEVDQQTIDDTLPPEAQYACQYWVHHVKKSKSSVRDGGPVHSFLTRHLLHWLEALSLLGRISESISMVDNLLALNPADTIEISGFLRDIRRVLLRNRSIIDIAPLQTLEGHDGYVLSVAFSPDSKLIISGSEDKTVKIWDTATGICVQTLKGHDDEVILVAFSLDSKLVASGSLDKTVKIWDVATGIVKIWDVAAGTHSDAATSSNFITSSSGDPKNLHHQDYGIQSQPNIDSTAHNGAPHGVFGSFGDQDLHAVTADSAPGTAEPTVYIRFGLSTSFSAVSGLLGMEMASRWPAHTWGQARVTSHGGHVPNWCNGRVWLKRCDWAAGATLWLDETLDKNLWFNNAGYYTTPWPMTSALTSKGLFRSSISTSLPLSILQT</sequence>
<evidence type="ECO:0000259" key="4">
    <source>
        <dbReference type="PROSITE" id="PS50837"/>
    </source>
</evidence>
<evidence type="ECO:0000256" key="2">
    <source>
        <dbReference type="ARBA" id="ARBA00022737"/>
    </source>
</evidence>
<dbReference type="InterPro" id="IPR019775">
    <property type="entry name" value="WD40_repeat_CS"/>
</dbReference>
<dbReference type="InterPro" id="IPR001680">
    <property type="entry name" value="WD40_rpt"/>
</dbReference>
<name>A0AAE0U446_9PEZI</name>
<dbReference type="Gene3D" id="3.40.50.300">
    <property type="entry name" value="P-loop containing nucleotide triphosphate hydrolases"/>
    <property type="match status" value="1"/>
</dbReference>
<dbReference type="InterPro" id="IPR007111">
    <property type="entry name" value="NACHT_NTPase"/>
</dbReference>
<dbReference type="SUPFAM" id="SSF50978">
    <property type="entry name" value="WD40 repeat-like"/>
    <property type="match status" value="1"/>
</dbReference>
<dbReference type="PROSITE" id="PS00678">
    <property type="entry name" value="WD_REPEATS_1"/>
    <property type="match status" value="2"/>
</dbReference>
<dbReference type="InterPro" id="IPR015943">
    <property type="entry name" value="WD40/YVTN_repeat-like_dom_sf"/>
</dbReference>
<feature type="repeat" description="WD" evidence="3">
    <location>
        <begin position="574"/>
        <end position="615"/>
    </location>
</feature>
<dbReference type="InterPro" id="IPR056884">
    <property type="entry name" value="NPHP3-like_N"/>
</dbReference>
<evidence type="ECO:0000313" key="6">
    <source>
        <dbReference type="Proteomes" id="UP001285441"/>
    </source>
</evidence>
<dbReference type="PROSITE" id="PS50294">
    <property type="entry name" value="WD_REPEATS_REGION"/>
    <property type="match status" value="2"/>
</dbReference>
<reference evidence="5" key="2">
    <citation type="submission" date="2023-06" db="EMBL/GenBank/DDBJ databases">
        <authorList>
            <consortium name="Lawrence Berkeley National Laboratory"/>
            <person name="Haridas S."/>
            <person name="Hensen N."/>
            <person name="Bonometti L."/>
            <person name="Westerberg I."/>
            <person name="Brannstrom I.O."/>
            <person name="Guillou S."/>
            <person name="Cros-Aarteil S."/>
            <person name="Calhoun S."/>
            <person name="Kuo A."/>
            <person name="Mondo S."/>
            <person name="Pangilinan J."/>
            <person name="Riley R."/>
            <person name="LaButti K."/>
            <person name="Andreopoulos B."/>
            <person name="Lipzen A."/>
            <person name="Chen C."/>
            <person name="Yanf M."/>
            <person name="Daum C."/>
            <person name="Ng V."/>
            <person name="Clum A."/>
            <person name="Steindorff A."/>
            <person name="Ohm R."/>
            <person name="Martin F."/>
            <person name="Silar P."/>
            <person name="Natvig D."/>
            <person name="Lalanne C."/>
            <person name="Gautier V."/>
            <person name="Ament-velasquez S.L."/>
            <person name="Kruys A."/>
            <person name="Hutchinson M.I."/>
            <person name="Powell A.J."/>
            <person name="Barry K."/>
            <person name="Miller A.N."/>
            <person name="Grigoriev I.V."/>
            <person name="Debuchy R."/>
            <person name="Gladieux P."/>
            <person name="Thoren M.H."/>
            <person name="Johannesson H."/>
        </authorList>
    </citation>
    <scope>NUCLEOTIDE SEQUENCE</scope>
    <source>
        <strain evidence="5">CBS 232.78</strain>
    </source>
</reference>
<reference evidence="5" key="1">
    <citation type="journal article" date="2023" name="Mol. Phylogenet. Evol.">
        <title>Genome-scale phylogeny and comparative genomics of the fungal order Sordariales.</title>
        <authorList>
            <person name="Hensen N."/>
            <person name="Bonometti L."/>
            <person name="Westerberg I."/>
            <person name="Brannstrom I.O."/>
            <person name="Guillou S."/>
            <person name="Cros-Aarteil S."/>
            <person name="Calhoun S."/>
            <person name="Haridas S."/>
            <person name="Kuo A."/>
            <person name="Mondo S."/>
            <person name="Pangilinan J."/>
            <person name="Riley R."/>
            <person name="LaButti K."/>
            <person name="Andreopoulos B."/>
            <person name="Lipzen A."/>
            <person name="Chen C."/>
            <person name="Yan M."/>
            <person name="Daum C."/>
            <person name="Ng V."/>
            <person name="Clum A."/>
            <person name="Steindorff A."/>
            <person name="Ohm R.A."/>
            <person name="Martin F."/>
            <person name="Silar P."/>
            <person name="Natvig D.O."/>
            <person name="Lalanne C."/>
            <person name="Gautier V."/>
            <person name="Ament-Velasquez S.L."/>
            <person name="Kruys A."/>
            <person name="Hutchinson M.I."/>
            <person name="Powell A.J."/>
            <person name="Barry K."/>
            <person name="Miller A.N."/>
            <person name="Grigoriev I.V."/>
            <person name="Debuchy R."/>
            <person name="Gladieux P."/>
            <person name="Hiltunen Thoren M."/>
            <person name="Johannesson H."/>
        </authorList>
    </citation>
    <scope>NUCLEOTIDE SEQUENCE</scope>
    <source>
        <strain evidence="5">CBS 232.78</strain>
    </source>
</reference>
<dbReference type="EMBL" id="JAULSW010000002">
    <property type="protein sequence ID" value="KAK3390127.1"/>
    <property type="molecule type" value="Genomic_DNA"/>
</dbReference>
<dbReference type="PANTHER" id="PTHR10039:SF17">
    <property type="entry name" value="FUNGAL STAND N-TERMINAL GOODBYE DOMAIN-CONTAINING PROTEIN-RELATED"/>
    <property type="match status" value="1"/>
</dbReference>
<gene>
    <name evidence="5" type="ORF">B0H63DRAFT_538288</name>
</gene>
<dbReference type="SUPFAM" id="SSF52540">
    <property type="entry name" value="P-loop containing nucleoside triphosphate hydrolases"/>
    <property type="match status" value="1"/>
</dbReference>
<keyword evidence="1 3" id="KW-0853">WD repeat</keyword>
<proteinExistence type="predicted"/>
<dbReference type="PRINTS" id="PR00320">
    <property type="entry name" value="GPROTEINBRPT"/>
</dbReference>
<dbReference type="AlphaFoldDB" id="A0AAE0U446"/>
<dbReference type="Pfam" id="PF24883">
    <property type="entry name" value="NPHP3_N"/>
    <property type="match status" value="1"/>
</dbReference>
<keyword evidence="2" id="KW-0677">Repeat</keyword>
<dbReference type="InterPro" id="IPR036322">
    <property type="entry name" value="WD40_repeat_dom_sf"/>
</dbReference>
<protein>
    <recommendedName>
        <fullName evidence="4">NACHT domain-containing protein</fullName>
    </recommendedName>
</protein>
<dbReference type="Gene3D" id="2.130.10.10">
    <property type="entry name" value="YVTN repeat-like/Quinoprotein amine dehydrogenase"/>
    <property type="match status" value="1"/>
</dbReference>